<dbReference type="Proteomes" id="UP000800039">
    <property type="component" value="Unassembled WGS sequence"/>
</dbReference>
<comment type="caution">
    <text evidence="2">The sequence shown here is derived from an EMBL/GenBank/DDBJ whole genome shotgun (WGS) entry which is preliminary data.</text>
</comment>
<proteinExistence type="predicted"/>
<dbReference type="PANTHER" id="PTHR38123:SF1">
    <property type="entry name" value="HYDROPHOBIC SURFACE BINDING PROTEIN"/>
    <property type="match status" value="1"/>
</dbReference>
<dbReference type="OrthoDB" id="2422134at2759"/>
<feature type="signal peptide" evidence="1">
    <location>
        <begin position="1"/>
        <end position="16"/>
    </location>
</feature>
<keyword evidence="1" id="KW-0732">Signal</keyword>
<dbReference type="Pfam" id="PF12296">
    <property type="entry name" value="HsbA"/>
    <property type="match status" value="1"/>
</dbReference>
<evidence type="ECO:0000313" key="2">
    <source>
        <dbReference type="EMBL" id="KAF1843159.1"/>
    </source>
</evidence>
<reference evidence="2" key="1">
    <citation type="submission" date="2020-01" db="EMBL/GenBank/DDBJ databases">
        <authorList>
            <consortium name="DOE Joint Genome Institute"/>
            <person name="Haridas S."/>
            <person name="Albert R."/>
            <person name="Binder M."/>
            <person name="Bloem J."/>
            <person name="Labutti K."/>
            <person name="Salamov A."/>
            <person name="Andreopoulos B."/>
            <person name="Baker S.E."/>
            <person name="Barry K."/>
            <person name="Bills G."/>
            <person name="Bluhm B.H."/>
            <person name="Cannon C."/>
            <person name="Castanera R."/>
            <person name="Culley D.E."/>
            <person name="Daum C."/>
            <person name="Ezra D."/>
            <person name="Gonzalez J.B."/>
            <person name="Henrissat B."/>
            <person name="Kuo A."/>
            <person name="Liang C."/>
            <person name="Lipzen A."/>
            <person name="Lutzoni F."/>
            <person name="Magnuson J."/>
            <person name="Mondo S."/>
            <person name="Nolan M."/>
            <person name="Ohm R."/>
            <person name="Pangilinan J."/>
            <person name="Park H.-J."/>
            <person name="Ramirez L."/>
            <person name="Alfaro M."/>
            <person name="Sun H."/>
            <person name="Tritt A."/>
            <person name="Yoshinaga Y."/>
            <person name="Zwiers L.-H."/>
            <person name="Turgeon B.G."/>
            <person name="Goodwin S.B."/>
            <person name="Spatafora J.W."/>
            <person name="Crous P.W."/>
            <person name="Grigoriev I.V."/>
        </authorList>
    </citation>
    <scope>NUCLEOTIDE SEQUENCE</scope>
    <source>
        <strain evidence="2">CBS 394.84</strain>
    </source>
</reference>
<dbReference type="InterPro" id="IPR021054">
    <property type="entry name" value="Cell_wall_mannoprotein_1"/>
</dbReference>
<accession>A0A9P4GDB7</accession>
<organism evidence="2 3">
    <name type="scientific">Cucurbitaria berberidis CBS 394.84</name>
    <dbReference type="NCBI Taxonomy" id="1168544"/>
    <lineage>
        <taxon>Eukaryota</taxon>
        <taxon>Fungi</taxon>
        <taxon>Dikarya</taxon>
        <taxon>Ascomycota</taxon>
        <taxon>Pezizomycotina</taxon>
        <taxon>Dothideomycetes</taxon>
        <taxon>Pleosporomycetidae</taxon>
        <taxon>Pleosporales</taxon>
        <taxon>Pleosporineae</taxon>
        <taxon>Cucurbitariaceae</taxon>
        <taxon>Cucurbitaria</taxon>
    </lineage>
</organism>
<dbReference type="RefSeq" id="XP_040785722.1">
    <property type="nucleotide sequence ID" value="XM_040931999.1"/>
</dbReference>
<evidence type="ECO:0000313" key="3">
    <source>
        <dbReference type="Proteomes" id="UP000800039"/>
    </source>
</evidence>
<dbReference type="GeneID" id="63849251"/>
<dbReference type="GO" id="GO:0005576">
    <property type="term" value="C:extracellular region"/>
    <property type="evidence" value="ECO:0007669"/>
    <property type="project" value="TreeGrafter"/>
</dbReference>
<keyword evidence="3" id="KW-1185">Reference proteome</keyword>
<evidence type="ECO:0008006" key="4">
    <source>
        <dbReference type="Google" id="ProtNLM"/>
    </source>
</evidence>
<dbReference type="PANTHER" id="PTHR38123">
    <property type="entry name" value="CELL WALL SERINE-THREONINE-RICH GALACTOMANNOPROTEIN MP1 (AFU_ORTHOLOGUE AFUA_4G03240)"/>
    <property type="match status" value="1"/>
</dbReference>
<evidence type="ECO:0000256" key="1">
    <source>
        <dbReference type="SAM" id="SignalP"/>
    </source>
</evidence>
<name>A0A9P4GDB7_9PLEO</name>
<feature type="chain" id="PRO_5040361415" description="Hydrophobic surface binding protein A-domain-containing protein" evidence="1">
    <location>
        <begin position="17"/>
        <end position="183"/>
    </location>
</feature>
<dbReference type="Gene3D" id="1.20.1280.140">
    <property type="match status" value="1"/>
</dbReference>
<dbReference type="AlphaFoldDB" id="A0A9P4GDB7"/>
<dbReference type="EMBL" id="ML976617">
    <property type="protein sequence ID" value="KAF1843159.1"/>
    <property type="molecule type" value="Genomic_DNA"/>
</dbReference>
<gene>
    <name evidence="2" type="ORF">K460DRAFT_356924</name>
</gene>
<protein>
    <recommendedName>
        <fullName evidence="4">Hydrophobic surface binding protein A-domain-containing protein</fullName>
    </recommendedName>
</protein>
<sequence>MHYSILLLSLLPVSYSIPVEPRAGTQDLAPQVLETINELNTAVAGLTTAVTNFDGSFLGLLPQALAVVGAETKLDVTILKATHITKQSSNFTAAESSQIVQTLAGEIGPIQTSLDTLKTKYPAFKKTLLSPIVLFDLKVLKKHTHDLISALTEKVTPDNAGLLGIGATILDQAFDSAIAVYKG</sequence>